<protein>
    <recommendedName>
        <fullName evidence="3">mRNA interferase HigB</fullName>
    </recommendedName>
</protein>
<accession>A0A918S719</accession>
<sequence length="116" mass="13258">MVPCYIETQMRIIARRKLREFVESLAGQKNQPAVKAALDAWLDEVSKAEWASSADVKRHYATASIVNAERIVFNIKGNDYRLVVAVDFEKGIVWIKWIGTHKAYDRIDVAEVRHGD</sequence>
<dbReference type="GO" id="GO:0110001">
    <property type="term" value="C:toxin-antitoxin complex"/>
    <property type="evidence" value="ECO:0007669"/>
    <property type="project" value="InterPro"/>
</dbReference>
<dbReference type="Proteomes" id="UP000646579">
    <property type="component" value="Unassembled WGS sequence"/>
</dbReference>
<evidence type="ECO:0000313" key="2">
    <source>
        <dbReference type="Proteomes" id="UP000646579"/>
    </source>
</evidence>
<dbReference type="Pfam" id="PF09907">
    <property type="entry name" value="HigB_toxin"/>
    <property type="match status" value="1"/>
</dbReference>
<evidence type="ECO:0000313" key="1">
    <source>
        <dbReference type="EMBL" id="GHA27187.1"/>
    </source>
</evidence>
<dbReference type="GO" id="GO:0003723">
    <property type="term" value="F:RNA binding"/>
    <property type="evidence" value="ECO:0007669"/>
    <property type="project" value="InterPro"/>
</dbReference>
<proteinExistence type="predicted"/>
<name>A0A918S719_9HYPH</name>
<reference evidence="1" key="1">
    <citation type="journal article" date="2014" name="Int. J. Syst. Evol. Microbiol.">
        <title>Complete genome sequence of Corynebacterium casei LMG S-19264T (=DSM 44701T), isolated from a smear-ripened cheese.</title>
        <authorList>
            <consortium name="US DOE Joint Genome Institute (JGI-PGF)"/>
            <person name="Walter F."/>
            <person name="Albersmeier A."/>
            <person name="Kalinowski J."/>
            <person name="Ruckert C."/>
        </authorList>
    </citation>
    <scope>NUCLEOTIDE SEQUENCE</scope>
    <source>
        <strain evidence="1">KCTC 32437</strain>
    </source>
</reference>
<gene>
    <name evidence="1" type="ORF">GCM10007989_23770</name>
</gene>
<organism evidence="1 2">
    <name type="scientific">Devosia pacifica</name>
    <dbReference type="NCBI Taxonomy" id="1335967"/>
    <lineage>
        <taxon>Bacteria</taxon>
        <taxon>Pseudomonadati</taxon>
        <taxon>Pseudomonadota</taxon>
        <taxon>Alphaproteobacteria</taxon>
        <taxon>Hyphomicrobiales</taxon>
        <taxon>Devosiaceae</taxon>
        <taxon>Devosia</taxon>
    </lineage>
</organism>
<comment type="caution">
    <text evidence="1">The sequence shown here is derived from an EMBL/GenBank/DDBJ whole genome shotgun (WGS) entry which is preliminary data.</text>
</comment>
<dbReference type="EMBL" id="BMZE01000002">
    <property type="protein sequence ID" value="GHA27187.1"/>
    <property type="molecule type" value="Genomic_DNA"/>
</dbReference>
<dbReference type="GO" id="GO:0004519">
    <property type="term" value="F:endonuclease activity"/>
    <property type="evidence" value="ECO:0007669"/>
    <property type="project" value="InterPro"/>
</dbReference>
<dbReference type="AlphaFoldDB" id="A0A918S719"/>
<keyword evidence="2" id="KW-1185">Reference proteome</keyword>
<reference evidence="1" key="2">
    <citation type="submission" date="2020-09" db="EMBL/GenBank/DDBJ databases">
        <authorList>
            <person name="Sun Q."/>
            <person name="Kim S."/>
        </authorList>
    </citation>
    <scope>NUCLEOTIDE SEQUENCE</scope>
    <source>
        <strain evidence="1">KCTC 32437</strain>
    </source>
</reference>
<evidence type="ECO:0008006" key="3">
    <source>
        <dbReference type="Google" id="ProtNLM"/>
    </source>
</evidence>
<dbReference type="InterPro" id="IPR018669">
    <property type="entry name" value="Toxin_HigB"/>
</dbReference>